<gene>
    <name evidence="2" type="ORF">TPSB3V08_LOCUS6452</name>
</gene>
<sequence length="117" mass="12566">MTRGGGTSCCGEGGGEVGAEKPTPADTTEIRASFSPVLGSLTQHETSALANYANEAGPGQINFLHTHVISVEPIREAMSGEARRGELWTQLELTKQTLKENTNEKESEKKTSTNEFK</sequence>
<accession>A0A7R9D5Q2</accession>
<dbReference type="AlphaFoldDB" id="A0A7R9D5Q2"/>
<feature type="region of interest" description="Disordered" evidence="1">
    <location>
        <begin position="95"/>
        <end position="117"/>
    </location>
</feature>
<evidence type="ECO:0000256" key="1">
    <source>
        <dbReference type="SAM" id="MobiDB-lite"/>
    </source>
</evidence>
<feature type="compositionally biased region" description="Basic and acidic residues" evidence="1">
    <location>
        <begin position="97"/>
        <end position="117"/>
    </location>
</feature>
<evidence type="ECO:0000313" key="2">
    <source>
        <dbReference type="EMBL" id="CAD7408629.1"/>
    </source>
</evidence>
<feature type="region of interest" description="Disordered" evidence="1">
    <location>
        <begin position="1"/>
        <end position="26"/>
    </location>
</feature>
<feature type="compositionally biased region" description="Gly residues" evidence="1">
    <location>
        <begin position="1"/>
        <end position="17"/>
    </location>
</feature>
<proteinExistence type="predicted"/>
<dbReference type="EMBL" id="OD003800">
    <property type="protein sequence ID" value="CAD7408629.1"/>
    <property type="molecule type" value="Genomic_DNA"/>
</dbReference>
<name>A0A7R9D5Q2_TIMPO</name>
<protein>
    <submittedName>
        <fullName evidence="2">Uncharacterized protein</fullName>
    </submittedName>
</protein>
<reference evidence="2" key="1">
    <citation type="submission" date="2020-11" db="EMBL/GenBank/DDBJ databases">
        <authorList>
            <person name="Tran Van P."/>
        </authorList>
    </citation>
    <scope>NUCLEOTIDE SEQUENCE</scope>
</reference>
<organism evidence="2">
    <name type="scientific">Timema poppense</name>
    <name type="common">Walking stick</name>
    <dbReference type="NCBI Taxonomy" id="170557"/>
    <lineage>
        <taxon>Eukaryota</taxon>
        <taxon>Metazoa</taxon>
        <taxon>Ecdysozoa</taxon>
        <taxon>Arthropoda</taxon>
        <taxon>Hexapoda</taxon>
        <taxon>Insecta</taxon>
        <taxon>Pterygota</taxon>
        <taxon>Neoptera</taxon>
        <taxon>Polyneoptera</taxon>
        <taxon>Phasmatodea</taxon>
        <taxon>Timematodea</taxon>
        <taxon>Timematoidea</taxon>
        <taxon>Timematidae</taxon>
        <taxon>Timema</taxon>
    </lineage>
</organism>